<proteinExistence type="predicted"/>
<protein>
    <submittedName>
        <fullName evidence="1">Uncharacterized protein</fullName>
    </submittedName>
</protein>
<dbReference type="AlphaFoldDB" id="A0A0A9BSF4"/>
<sequence>MPSLMEGSFHKGMIQAEFTRKAKVLLLSVS</sequence>
<dbReference type="EMBL" id="GBRH01235688">
    <property type="protein sequence ID" value="JAD62207.1"/>
    <property type="molecule type" value="Transcribed_RNA"/>
</dbReference>
<organism evidence="1">
    <name type="scientific">Arundo donax</name>
    <name type="common">Giant reed</name>
    <name type="synonym">Donax arundinaceus</name>
    <dbReference type="NCBI Taxonomy" id="35708"/>
    <lineage>
        <taxon>Eukaryota</taxon>
        <taxon>Viridiplantae</taxon>
        <taxon>Streptophyta</taxon>
        <taxon>Embryophyta</taxon>
        <taxon>Tracheophyta</taxon>
        <taxon>Spermatophyta</taxon>
        <taxon>Magnoliopsida</taxon>
        <taxon>Liliopsida</taxon>
        <taxon>Poales</taxon>
        <taxon>Poaceae</taxon>
        <taxon>PACMAD clade</taxon>
        <taxon>Arundinoideae</taxon>
        <taxon>Arundineae</taxon>
        <taxon>Arundo</taxon>
    </lineage>
</organism>
<name>A0A0A9BSF4_ARUDO</name>
<reference evidence="1" key="1">
    <citation type="submission" date="2014-09" db="EMBL/GenBank/DDBJ databases">
        <authorList>
            <person name="Magalhaes I.L.F."/>
            <person name="Oliveira U."/>
            <person name="Santos F.R."/>
            <person name="Vidigal T.H.D.A."/>
            <person name="Brescovit A.D."/>
            <person name="Santos A.J."/>
        </authorList>
    </citation>
    <scope>NUCLEOTIDE SEQUENCE</scope>
    <source>
        <tissue evidence="1">Shoot tissue taken approximately 20 cm above the soil surface</tissue>
    </source>
</reference>
<evidence type="ECO:0000313" key="1">
    <source>
        <dbReference type="EMBL" id="JAD62207.1"/>
    </source>
</evidence>
<accession>A0A0A9BSF4</accession>
<reference evidence="1" key="2">
    <citation type="journal article" date="2015" name="Data Brief">
        <title>Shoot transcriptome of the giant reed, Arundo donax.</title>
        <authorList>
            <person name="Barrero R.A."/>
            <person name="Guerrero F.D."/>
            <person name="Moolhuijzen P."/>
            <person name="Goolsby J.A."/>
            <person name="Tidwell J."/>
            <person name="Bellgard S.E."/>
            <person name="Bellgard M.I."/>
        </authorList>
    </citation>
    <scope>NUCLEOTIDE SEQUENCE</scope>
    <source>
        <tissue evidence="1">Shoot tissue taken approximately 20 cm above the soil surface</tissue>
    </source>
</reference>